<keyword evidence="4 9" id="KW-0808">Transferase</keyword>
<dbReference type="NCBIfam" id="TIGR01767">
    <property type="entry name" value="MTRK"/>
    <property type="match status" value="1"/>
</dbReference>
<evidence type="ECO:0000256" key="5">
    <source>
        <dbReference type="ARBA" id="ARBA00022741"/>
    </source>
</evidence>
<dbReference type="PANTHER" id="PTHR34273:SF2">
    <property type="entry name" value="METHYLTHIORIBOSE KINASE"/>
    <property type="match status" value="1"/>
</dbReference>
<evidence type="ECO:0000256" key="7">
    <source>
        <dbReference type="ARBA" id="ARBA00022840"/>
    </source>
</evidence>
<evidence type="ECO:0000256" key="2">
    <source>
        <dbReference type="ARBA" id="ARBA00011738"/>
    </source>
</evidence>
<dbReference type="Pfam" id="PF01636">
    <property type="entry name" value="APH"/>
    <property type="match status" value="1"/>
</dbReference>
<dbReference type="InterPro" id="IPR011009">
    <property type="entry name" value="Kinase-like_dom_sf"/>
</dbReference>
<dbReference type="EC" id="2.7.1.100" evidence="3"/>
<sequence>MEPRKRPQAGKSPIRSFAESLTEQSAVLYVLDRPSLRDGPLRGARTLRAESLAEGNVNLIFRVGDPETGSSVILKQALPFAWRYPAFRMPRSRARIEYEWLQRQKIHSPQWVPRVFDFDRKNYVLAMEDLKDFTVLRKALITGQKPHHLGFQVGQFLARSLFYTTDFFLPSQVKKRLVCRFLNPVLRKVQEELVFLNPWTEHPTNRWTSALASEVQSLQKDGTLRAKVLHCLQKYSSCAEALIHNDFHTGSLLVSPTGLLKVVDAEFAFFGPIAHDLGTFFAHLALSYAAQVWWKKRTEEQIAYRKWIEEQLTFTWSAFEEDFLSLWEADGQPGRDLPRYRTLFLRTILRELPIFAAAEIVRRIIGLAHVEDLESIPELESKVSAERMALAIARAWIRESDGIRDAKDLTELMRQAASP</sequence>
<dbReference type="PIRSF" id="PIRSF031134">
    <property type="entry name" value="MTRK"/>
    <property type="match status" value="1"/>
</dbReference>
<organism evidence="9 10">
    <name type="scientific">Candidatus Methylacidithermus pantelleriae</name>
    <dbReference type="NCBI Taxonomy" id="2744239"/>
    <lineage>
        <taxon>Bacteria</taxon>
        <taxon>Pseudomonadati</taxon>
        <taxon>Verrucomicrobiota</taxon>
        <taxon>Methylacidiphilae</taxon>
        <taxon>Methylacidiphilales</taxon>
        <taxon>Methylacidiphilaceae</taxon>
        <taxon>Candidatus Methylacidithermus</taxon>
    </lineage>
</organism>
<evidence type="ECO:0000259" key="8">
    <source>
        <dbReference type="Pfam" id="PF01636"/>
    </source>
</evidence>
<name>A0A8J2BS74_9BACT</name>
<comment type="caution">
    <text evidence="9">The sequence shown here is derived from an EMBL/GenBank/DDBJ whole genome shotgun (WGS) entry which is preliminary data.</text>
</comment>
<dbReference type="AlphaFoldDB" id="A0A8J2BS74"/>
<dbReference type="SUPFAM" id="SSF56112">
    <property type="entry name" value="Protein kinase-like (PK-like)"/>
    <property type="match status" value="1"/>
</dbReference>
<dbReference type="Proteomes" id="UP000663859">
    <property type="component" value="Unassembled WGS sequence"/>
</dbReference>
<evidence type="ECO:0000313" key="9">
    <source>
        <dbReference type="EMBL" id="CAF0695978.1"/>
    </source>
</evidence>
<feature type="domain" description="Aminoglycoside phosphotransferase" evidence="8">
    <location>
        <begin position="50"/>
        <end position="283"/>
    </location>
</feature>
<dbReference type="RefSeq" id="WP_174581925.1">
    <property type="nucleotide sequence ID" value="NZ_CAJNOB010000012.1"/>
</dbReference>
<comment type="subunit">
    <text evidence="2">Homodimer.</text>
</comment>
<evidence type="ECO:0000256" key="4">
    <source>
        <dbReference type="ARBA" id="ARBA00022679"/>
    </source>
</evidence>
<keyword evidence="5" id="KW-0547">Nucleotide-binding</keyword>
<dbReference type="Gene3D" id="3.30.200.20">
    <property type="entry name" value="Phosphorylase Kinase, domain 1"/>
    <property type="match status" value="1"/>
</dbReference>
<proteinExistence type="inferred from homology"/>
<dbReference type="GO" id="GO:0046522">
    <property type="term" value="F:S-methyl-5-thioribose kinase activity"/>
    <property type="evidence" value="ECO:0007669"/>
    <property type="project" value="UniProtKB-EC"/>
</dbReference>
<comment type="similarity">
    <text evidence="1">Belongs to the methylthioribose kinase family.</text>
</comment>
<gene>
    <name evidence="9" type="ORF">MPNT_20075</name>
</gene>
<keyword evidence="6 9" id="KW-0418">Kinase</keyword>
<evidence type="ECO:0000256" key="6">
    <source>
        <dbReference type="ARBA" id="ARBA00022777"/>
    </source>
</evidence>
<evidence type="ECO:0000313" key="10">
    <source>
        <dbReference type="Proteomes" id="UP000663859"/>
    </source>
</evidence>
<dbReference type="GO" id="GO:0009086">
    <property type="term" value="P:methionine biosynthetic process"/>
    <property type="evidence" value="ECO:0007669"/>
    <property type="project" value="InterPro"/>
</dbReference>
<evidence type="ECO:0000256" key="3">
    <source>
        <dbReference type="ARBA" id="ARBA00012128"/>
    </source>
</evidence>
<keyword evidence="7" id="KW-0067">ATP-binding</keyword>
<dbReference type="Gene3D" id="3.90.1200.10">
    <property type="match status" value="1"/>
</dbReference>
<reference evidence="9" key="1">
    <citation type="submission" date="2021-02" db="EMBL/GenBank/DDBJ databases">
        <authorList>
            <person name="Cremers G."/>
            <person name="Picone N."/>
        </authorList>
    </citation>
    <scope>NUCLEOTIDE SEQUENCE</scope>
    <source>
        <strain evidence="9">PQ17</strain>
    </source>
</reference>
<keyword evidence="10" id="KW-1185">Reference proteome</keyword>
<dbReference type="PANTHER" id="PTHR34273">
    <property type="entry name" value="METHYLTHIORIBOSE KINASE"/>
    <property type="match status" value="1"/>
</dbReference>
<dbReference type="GO" id="GO:0005524">
    <property type="term" value="F:ATP binding"/>
    <property type="evidence" value="ECO:0007669"/>
    <property type="project" value="UniProtKB-KW"/>
</dbReference>
<protein>
    <recommendedName>
        <fullName evidence="3">S-methyl-5-thioribose kinase</fullName>
        <ecNumber evidence="3">2.7.1.100</ecNumber>
    </recommendedName>
</protein>
<dbReference type="InterPro" id="IPR002575">
    <property type="entry name" value="Aminoglycoside_PTrfase"/>
</dbReference>
<dbReference type="InterPro" id="IPR009212">
    <property type="entry name" value="Methylthioribose_kinase"/>
</dbReference>
<evidence type="ECO:0000256" key="1">
    <source>
        <dbReference type="ARBA" id="ARBA00010165"/>
    </source>
</evidence>
<accession>A0A8J2BS74</accession>
<dbReference type="EMBL" id="CAJNOB010000012">
    <property type="protein sequence ID" value="CAF0695978.1"/>
    <property type="molecule type" value="Genomic_DNA"/>
</dbReference>